<feature type="compositionally biased region" description="Polar residues" evidence="2">
    <location>
        <begin position="14"/>
        <end position="27"/>
    </location>
</feature>
<feature type="compositionally biased region" description="Basic residues" evidence="2">
    <location>
        <begin position="1"/>
        <end position="11"/>
    </location>
</feature>
<dbReference type="Proteomes" id="UP001465976">
    <property type="component" value="Unassembled WGS sequence"/>
</dbReference>
<evidence type="ECO:0000313" key="5">
    <source>
        <dbReference type="Proteomes" id="UP001465976"/>
    </source>
</evidence>
<evidence type="ECO:0000256" key="1">
    <source>
        <dbReference type="SAM" id="Coils"/>
    </source>
</evidence>
<proteinExistence type="predicted"/>
<organism evidence="4 5">
    <name type="scientific">Marasmius crinis-equi</name>
    <dbReference type="NCBI Taxonomy" id="585013"/>
    <lineage>
        <taxon>Eukaryota</taxon>
        <taxon>Fungi</taxon>
        <taxon>Dikarya</taxon>
        <taxon>Basidiomycota</taxon>
        <taxon>Agaricomycotina</taxon>
        <taxon>Agaricomycetes</taxon>
        <taxon>Agaricomycetidae</taxon>
        <taxon>Agaricales</taxon>
        <taxon>Marasmiineae</taxon>
        <taxon>Marasmiaceae</taxon>
        <taxon>Marasmius</taxon>
    </lineage>
</organism>
<dbReference type="InterPro" id="IPR041320">
    <property type="entry name" value="CxC1"/>
</dbReference>
<evidence type="ECO:0000313" key="4">
    <source>
        <dbReference type="EMBL" id="KAL0569924.1"/>
    </source>
</evidence>
<reference evidence="4 5" key="1">
    <citation type="submission" date="2024-02" db="EMBL/GenBank/DDBJ databases">
        <title>A draft genome for the cacao thread blight pathogen Marasmius crinis-equi.</title>
        <authorList>
            <person name="Cohen S.P."/>
            <person name="Baruah I.K."/>
            <person name="Amoako-Attah I."/>
            <person name="Bukari Y."/>
            <person name="Meinhardt L.W."/>
            <person name="Bailey B.A."/>
        </authorList>
    </citation>
    <scope>NUCLEOTIDE SEQUENCE [LARGE SCALE GENOMIC DNA]</scope>
    <source>
        <strain evidence="4 5">GH-76</strain>
    </source>
</reference>
<comment type="caution">
    <text evidence="4">The sequence shown here is derived from an EMBL/GenBank/DDBJ whole genome shotgun (WGS) entry which is preliminary data.</text>
</comment>
<evidence type="ECO:0000259" key="3">
    <source>
        <dbReference type="Pfam" id="PF18802"/>
    </source>
</evidence>
<dbReference type="EMBL" id="JBAHYK010001027">
    <property type="protein sequence ID" value="KAL0569924.1"/>
    <property type="molecule type" value="Genomic_DNA"/>
</dbReference>
<dbReference type="InterPro" id="IPR040521">
    <property type="entry name" value="KDZ"/>
</dbReference>
<dbReference type="Pfam" id="PF18802">
    <property type="entry name" value="CxC1"/>
    <property type="match status" value="1"/>
</dbReference>
<feature type="region of interest" description="Disordered" evidence="2">
    <location>
        <begin position="298"/>
        <end position="366"/>
    </location>
</feature>
<dbReference type="PANTHER" id="PTHR33096">
    <property type="entry name" value="CXC2 DOMAIN-CONTAINING PROTEIN"/>
    <property type="match status" value="1"/>
</dbReference>
<protein>
    <recommendedName>
        <fullName evidence="3">CxC1-like cysteine cluster associated with KDZ transposases domain-containing protein</fullName>
    </recommendedName>
</protein>
<accession>A0ABR3F421</accession>
<dbReference type="PANTHER" id="PTHR33096:SF1">
    <property type="entry name" value="CXC1-LIKE CYSTEINE CLUSTER ASSOCIATED WITH KDZ TRANSPOSASES DOMAIN-CONTAINING PROTEIN"/>
    <property type="match status" value="1"/>
</dbReference>
<keyword evidence="1" id="KW-0175">Coiled coil</keyword>
<feature type="coiled-coil region" evidence="1">
    <location>
        <begin position="701"/>
        <end position="752"/>
    </location>
</feature>
<keyword evidence="5" id="KW-1185">Reference proteome</keyword>
<dbReference type="Pfam" id="PF18758">
    <property type="entry name" value="KDZ"/>
    <property type="match status" value="1"/>
</dbReference>
<evidence type="ECO:0000256" key="2">
    <source>
        <dbReference type="SAM" id="MobiDB-lite"/>
    </source>
</evidence>
<gene>
    <name evidence="4" type="ORF">V5O48_012042</name>
</gene>
<name>A0ABR3F421_9AGAR</name>
<sequence length="1059" mass="122418">MSRGRIPKHAKNILQDNDQNPSRSYSFHPTKRTSRGLEKHSLQSCIFIADGQTFTQDPHLPVQFGQVGFREFPLQNPPSQLPRVPRHQDSQEIELATGKGESDPIAPSDMCYETPELPSANTRKRAAQAARWEGDVIPQLLFPYMRLLRATNNFHDEPQPRGWVCTCPVIHKSRRRLEITVVRFYTLSKIFLDVCDCCPAALQLVEKGLFPCAPLHPTLAVDIRVLNFVNSLFVNIAPNYRAWCDTVTTFLKNQGYQMRGQDPLRRHFTNTLQWYNSLRHATKQFVDDILRRSHQVISSQTEACDNDPQYSSPPLYPPDSSPASSRSSSPVPPSNYREEYGCDYEEEPRKRPRSDDEEPQPQLASPSEYLHSRCPLCFGGNYSDRDQMMEFDTIVCIDAYFTQKHNKTKVARDPAKEHPDTVFVPEGDVKEMEDFVESVRGNNIPEPSDGEDGYDHGLKVPRSALNGCEASFTAADERRTKSSTQFFDSTALMALMCRHDHVLWLANMTSAGEKQHYVLSLIETLYKHLPPDFRVGVLYDIACQLHCSCVKWDFLEEQLDRLGFAVSVFHAFGHDWPCQLIYHPRKRTGFGLSDGEGCERFWHSISHLIPYLRVCRYHQRLYTLDTQIQHADKESMLKLGSWLCNKWGNAHGRLSEAERILDGLGLEDDYLREQWKEQIHEQTRPQPKQNKNQGKKAVEEVLALRENREILVQKVDELEDILMDLETPGYKRAEASLKLPQAREKLKNVEKRLRWKELLLGVHEDQRVQHLLNSLFLKHQMNALALKTRLIARLQARKFERDRLERSFRKQLNDQKLHSQISQSLKRREPGIQALARDYNSLVTTMEDLRKQNRAPANAVIPEKIPMDRLFTLDVDDSIWQDVGLTDKYDNSQPPAWLADDSVRTGIRAILERDRCIEEIQHLSQERNAMQQWFAEQWYVLITAIDQTTHPDVLFQLRQRRSEILALCWRWERSAGTIAILQHTPHWGPSDDEVQEAAFPTHVESLPVKSQELYSERVDLDAEYDSEESEDSCITDYDEADFNVVDTFEFLDSNSVPEV</sequence>
<feature type="region of interest" description="Disordered" evidence="2">
    <location>
        <begin position="1"/>
        <end position="36"/>
    </location>
</feature>
<feature type="domain" description="CxC1-like cysteine cluster associated with KDZ transposases" evidence="3">
    <location>
        <begin position="164"/>
        <end position="254"/>
    </location>
</feature>